<proteinExistence type="predicted"/>
<dbReference type="RefSeq" id="WP_253745161.1">
    <property type="nucleotide sequence ID" value="NZ_BAABKA010000067.1"/>
</dbReference>
<dbReference type="EMBL" id="JAMZEB010000002">
    <property type="protein sequence ID" value="MCP2358065.1"/>
    <property type="molecule type" value="Genomic_DNA"/>
</dbReference>
<keyword evidence="2" id="KW-1185">Reference proteome</keyword>
<comment type="caution">
    <text evidence="1">The sequence shown here is derived from an EMBL/GenBank/DDBJ whole genome shotgun (WGS) entry which is preliminary data.</text>
</comment>
<evidence type="ECO:0000313" key="2">
    <source>
        <dbReference type="Proteomes" id="UP001139648"/>
    </source>
</evidence>
<organism evidence="1 2">
    <name type="scientific">Nonomuraea thailandensis</name>
    <dbReference type="NCBI Taxonomy" id="1188745"/>
    <lineage>
        <taxon>Bacteria</taxon>
        <taxon>Bacillati</taxon>
        <taxon>Actinomycetota</taxon>
        <taxon>Actinomycetes</taxon>
        <taxon>Streptosporangiales</taxon>
        <taxon>Streptosporangiaceae</taxon>
        <taxon>Nonomuraea</taxon>
    </lineage>
</organism>
<dbReference type="AlphaFoldDB" id="A0A9X2GHT7"/>
<protein>
    <submittedName>
        <fullName evidence="1">Uncharacterized protein</fullName>
    </submittedName>
</protein>
<dbReference type="Proteomes" id="UP001139648">
    <property type="component" value="Unassembled WGS sequence"/>
</dbReference>
<name>A0A9X2GHT7_9ACTN</name>
<accession>A0A9X2GHT7</accession>
<sequence length="45" mass="4866">MIARHQCPEVNAKVAGDHGRIPRQGLRAVAATVGETAATRDREVR</sequence>
<reference evidence="1" key="1">
    <citation type="submission" date="2022-06" db="EMBL/GenBank/DDBJ databases">
        <title>Sequencing the genomes of 1000 actinobacteria strains.</title>
        <authorList>
            <person name="Klenk H.-P."/>
        </authorList>
    </citation>
    <scope>NUCLEOTIDE SEQUENCE</scope>
    <source>
        <strain evidence="1">DSM 46694</strain>
    </source>
</reference>
<evidence type="ECO:0000313" key="1">
    <source>
        <dbReference type="EMBL" id="MCP2358065.1"/>
    </source>
</evidence>
<gene>
    <name evidence="1" type="ORF">HD597_005085</name>
</gene>